<organism evidence="5 6">
    <name type="scientific">Rubroshorea leprosula</name>
    <dbReference type="NCBI Taxonomy" id="152421"/>
    <lineage>
        <taxon>Eukaryota</taxon>
        <taxon>Viridiplantae</taxon>
        <taxon>Streptophyta</taxon>
        <taxon>Embryophyta</taxon>
        <taxon>Tracheophyta</taxon>
        <taxon>Spermatophyta</taxon>
        <taxon>Magnoliopsida</taxon>
        <taxon>eudicotyledons</taxon>
        <taxon>Gunneridae</taxon>
        <taxon>Pentapetalae</taxon>
        <taxon>rosids</taxon>
        <taxon>malvids</taxon>
        <taxon>Malvales</taxon>
        <taxon>Dipterocarpaceae</taxon>
        <taxon>Rubroshorea</taxon>
    </lineage>
</organism>
<dbReference type="AlphaFoldDB" id="A0AAV5L448"/>
<protein>
    <recommendedName>
        <fullName evidence="7">Late embryogenesis abundant protein LEA-2 subgroup domain-containing protein</fullName>
    </recommendedName>
</protein>
<feature type="region of interest" description="Disordered" evidence="3">
    <location>
        <begin position="1"/>
        <end position="49"/>
    </location>
</feature>
<evidence type="ECO:0000313" key="5">
    <source>
        <dbReference type="EMBL" id="GKV31919.1"/>
    </source>
</evidence>
<dbReference type="Proteomes" id="UP001054252">
    <property type="component" value="Unassembled WGS sequence"/>
</dbReference>
<keyword evidence="6" id="KW-1185">Reference proteome</keyword>
<feature type="transmembrane region" description="Helical" evidence="4">
    <location>
        <begin position="101"/>
        <end position="131"/>
    </location>
</feature>
<proteinExistence type="predicted"/>
<keyword evidence="2 4" id="KW-0472">Membrane</keyword>
<dbReference type="EMBL" id="BPVZ01000093">
    <property type="protein sequence ID" value="GKV31919.1"/>
    <property type="molecule type" value="Genomic_DNA"/>
</dbReference>
<dbReference type="InterPro" id="IPR044839">
    <property type="entry name" value="NDR1-like"/>
</dbReference>
<keyword evidence="4" id="KW-1133">Transmembrane helix</keyword>
<dbReference type="PANTHER" id="PTHR31234">
    <property type="entry name" value="LATE EMBRYOGENESIS ABUNDANT (LEA) HYDROXYPROLINE-RICH GLYCOPROTEIN FAMILY"/>
    <property type="match status" value="1"/>
</dbReference>
<dbReference type="GO" id="GO:0005886">
    <property type="term" value="C:plasma membrane"/>
    <property type="evidence" value="ECO:0007669"/>
    <property type="project" value="TreeGrafter"/>
</dbReference>
<evidence type="ECO:0000256" key="4">
    <source>
        <dbReference type="SAM" id="Phobius"/>
    </source>
</evidence>
<evidence type="ECO:0000256" key="2">
    <source>
        <dbReference type="ARBA" id="ARBA00023136"/>
    </source>
</evidence>
<dbReference type="PANTHER" id="PTHR31234:SF55">
    <property type="entry name" value="LATE EMBRYOGENESIS ABUNDANT (LEA) HYDROXYPROLINE-RICH GLYCOPROTEIN FAMILY"/>
    <property type="match status" value="1"/>
</dbReference>
<dbReference type="GO" id="GO:0098542">
    <property type="term" value="P:defense response to other organism"/>
    <property type="evidence" value="ECO:0007669"/>
    <property type="project" value="InterPro"/>
</dbReference>
<evidence type="ECO:0000313" key="6">
    <source>
        <dbReference type="Proteomes" id="UP001054252"/>
    </source>
</evidence>
<dbReference type="Gene3D" id="2.60.40.1820">
    <property type="match status" value="1"/>
</dbReference>
<keyword evidence="4" id="KW-0812">Transmembrane</keyword>
<feature type="compositionally biased region" description="Pro residues" evidence="3">
    <location>
        <begin position="25"/>
        <end position="43"/>
    </location>
</feature>
<sequence length="293" mass="32385">MPSSPPFEDHQSKKESAATSSDPNHQPPPTPPPQFDGHPPPSGYPSAIWQTPQMGYPAEQYPVNYYNQPAYPNAPNQYAYAQPPPASYYNRQNNRERTEEGLVACVCLFACVFIFLTVVTGIASIITWSIVQPQTPCFHVEAMSVTNFNTSTPFTATWDVNVAVQNPNKKLKAFFHQIQCMVFYDGTALGSTYVPPFYMETKSKTGMGVRISANGSAEAPLPIWVTLAMDKDRSSQGAVTFTLRCFMSSTLKNGWWAENEVMKVNCGDLRMDISAGSESGKLAPGELDYCLVY</sequence>
<comment type="subcellular location">
    <subcellularLocation>
        <location evidence="1">Membrane</location>
    </subcellularLocation>
</comment>
<evidence type="ECO:0008006" key="7">
    <source>
        <dbReference type="Google" id="ProtNLM"/>
    </source>
</evidence>
<feature type="compositionally biased region" description="Basic and acidic residues" evidence="3">
    <location>
        <begin position="7"/>
        <end position="16"/>
    </location>
</feature>
<accession>A0AAV5L448</accession>
<reference evidence="5 6" key="1">
    <citation type="journal article" date="2021" name="Commun. Biol.">
        <title>The genome of Shorea leprosula (Dipterocarpaceae) highlights the ecological relevance of drought in aseasonal tropical rainforests.</title>
        <authorList>
            <person name="Ng K.K.S."/>
            <person name="Kobayashi M.J."/>
            <person name="Fawcett J.A."/>
            <person name="Hatakeyama M."/>
            <person name="Paape T."/>
            <person name="Ng C.H."/>
            <person name="Ang C.C."/>
            <person name="Tnah L.H."/>
            <person name="Lee C.T."/>
            <person name="Nishiyama T."/>
            <person name="Sese J."/>
            <person name="O'Brien M.J."/>
            <person name="Copetti D."/>
            <person name="Mohd Noor M.I."/>
            <person name="Ong R.C."/>
            <person name="Putra M."/>
            <person name="Sireger I.Z."/>
            <person name="Indrioko S."/>
            <person name="Kosugi Y."/>
            <person name="Izuno A."/>
            <person name="Isagi Y."/>
            <person name="Lee S.L."/>
            <person name="Shimizu K.K."/>
        </authorList>
    </citation>
    <scope>NUCLEOTIDE SEQUENCE [LARGE SCALE GENOMIC DNA]</scope>
    <source>
        <strain evidence="5">214</strain>
    </source>
</reference>
<comment type="caution">
    <text evidence="5">The sequence shown here is derived from an EMBL/GenBank/DDBJ whole genome shotgun (WGS) entry which is preliminary data.</text>
</comment>
<evidence type="ECO:0000256" key="1">
    <source>
        <dbReference type="ARBA" id="ARBA00004370"/>
    </source>
</evidence>
<evidence type="ECO:0000256" key="3">
    <source>
        <dbReference type="SAM" id="MobiDB-lite"/>
    </source>
</evidence>
<gene>
    <name evidence="5" type="ORF">SLEP1_g40573</name>
</gene>
<name>A0AAV5L448_9ROSI</name>